<evidence type="ECO:0000256" key="6">
    <source>
        <dbReference type="ARBA" id="ARBA00022982"/>
    </source>
</evidence>
<evidence type="ECO:0000313" key="13">
    <source>
        <dbReference type="Proteomes" id="UP000627715"/>
    </source>
</evidence>
<feature type="binding site" description="covalent" evidence="8">
    <location>
        <position position="39"/>
    </location>
    <ligand>
        <name>heme c</name>
        <dbReference type="ChEBI" id="CHEBI:61717"/>
        <label>1</label>
    </ligand>
</feature>
<evidence type="ECO:0000256" key="1">
    <source>
        <dbReference type="ARBA" id="ARBA00004418"/>
    </source>
</evidence>
<evidence type="ECO:0000256" key="2">
    <source>
        <dbReference type="ARBA" id="ARBA00022448"/>
    </source>
</evidence>
<feature type="chain" id="PRO_5038123847" evidence="10">
    <location>
        <begin position="23"/>
        <end position="203"/>
    </location>
</feature>
<keyword evidence="7 9" id="KW-0408">Iron</keyword>
<sequence length="203" mass="20960">MKRLVLSLASLVLAVSSISAQAAGDAAAGEGKSAVCAACHGADGNSELGSNPKLAGQNARYLLKQMTDIKEGNRTVALMTGLLDNMSEQDLEDIAAFYAEQEHTIQGADPELVELGSSIYRGGIADLGVAACTACHGPAGNGVAQAGFPSVSGQHAEYTATQLKAFRAGERTNDGDSAPMRTVTERLTDREIEALASYMAGLN</sequence>
<keyword evidence="4 9" id="KW-0479">Metal-binding</keyword>
<organism evidence="12 13">
    <name type="scientific">Pseudohongiella nitratireducens</name>
    <dbReference type="NCBI Taxonomy" id="1768907"/>
    <lineage>
        <taxon>Bacteria</taxon>
        <taxon>Pseudomonadati</taxon>
        <taxon>Pseudomonadota</taxon>
        <taxon>Gammaproteobacteria</taxon>
        <taxon>Pseudomonadales</taxon>
        <taxon>Pseudohongiellaceae</taxon>
        <taxon>Pseudohongiella</taxon>
    </lineage>
</organism>
<dbReference type="InterPro" id="IPR008168">
    <property type="entry name" value="Cyt_C_IC"/>
</dbReference>
<dbReference type="RefSeq" id="WP_068812341.1">
    <property type="nucleotide sequence ID" value="NZ_BMIY01000006.1"/>
</dbReference>
<feature type="binding site" description="covalent" evidence="8">
    <location>
        <position position="135"/>
    </location>
    <ligand>
        <name>heme c</name>
        <dbReference type="ChEBI" id="CHEBI:61717"/>
        <label>2</label>
    </ligand>
</feature>
<evidence type="ECO:0000313" key="12">
    <source>
        <dbReference type="EMBL" id="GGG59335.1"/>
    </source>
</evidence>
<dbReference type="GO" id="GO:0009055">
    <property type="term" value="F:electron transfer activity"/>
    <property type="evidence" value="ECO:0007669"/>
    <property type="project" value="InterPro"/>
</dbReference>
<evidence type="ECO:0000256" key="10">
    <source>
        <dbReference type="SAM" id="SignalP"/>
    </source>
</evidence>
<dbReference type="PANTHER" id="PTHR33751">
    <property type="entry name" value="CBB3-TYPE CYTOCHROME C OXIDASE SUBUNIT FIXP"/>
    <property type="match status" value="1"/>
</dbReference>
<dbReference type="InterPro" id="IPR024167">
    <property type="entry name" value="Cytochrome_c4-like"/>
</dbReference>
<evidence type="ECO:0000256" key="5">
    <source>
        <dbReference type="ARBA" id="ARBA00022764"/>
    </source>
</evidence>
<dbReference type="PRINTS" id="PR00605">
    <property type="entry name" value="CYTCHROMECIC"/>
</dbReference>
<evidence type="ECO:0000256" key="9">
    <source>
        <dbReference type="PIRSR" id="PIRSR000005-2"/>
    </source>
</evidence>
<dbReference type="EMBL" id="BMIY01000006">
    <property type="protein sequence ID" value="GGG59335.1"/>
    <property type="molecule type" value="Genomic_DNA"/>
</dbReference>
<feature type="binding site" description="axial binding residue" evidence="9">
    <location>
        <position position="79"/>
    </location>
    <ligand>
        <name>heme c</name>
        <dbReference type="ChEBI" id="CHEBI:61717"/>
        <label>1</label>
    </ligand>
    <ligandPart>
        <name>Fe</name>
        <dbReference type="ChEBI" id="CHEBI:18248"/>
    </ligandPart>
</feature>
<keyword evidence="5" id="KW-0574">Periplasm</keyword>
<dbReference type="OrthoDB" id="9773456at2"/>
<keyword evidence="2" id="KW-0813">Transport</keyword>
<comment type="caution">
    <text evidence="12">The sequence shown here is derived from an EMBL/GenBank/DDBJ whole genome shotgun (WGS) entry which is preliminary data.</text>
</comment>
<evidence type="ECO:0000256" key="8">
    <source>
        <dbReference type="PIRSR" id="PIRSR000005-1"/>
    </source>
</evidence>
<gene>
    <name evidence="12" type="primary">cc4</name>
    <name evidence="12" type="ORF">GCM10011403_15890</name>
</gene>
<feature type="binding site" description="covalent" evidence="8">
    <location>
        <position position="36"/>
    </location>
    <ligand>
        <name>heme c</name>
        <dbReference type="ChEBI" id="CHEBI:61717"/>
        <label>1</label>
    </ligand>
</feature>
<comment type="PTM">
    <text evidence="8">Binds 2 heme c groups covalently per subunit.</text>
</comment>
<reference evidence="12" key="2">
    <citation type="submission" date="2020-09" db="EMBL/GenBank/DDBJ databases">
        <authorList>
            <person name="Sun Q."/>
            <person name="Zhou Y."/>
        </authorList>
    </citation>
    <scope>NUCLEOTIDE SEQUENCE</scope>
    <source>
        <strain evidence="12">CGMCC 1.15425</strain>
    </source>
</reference>
<evidence type="ECO:0000256" key="3">
    <source>
        <dbReference type="ARBA" id="ARBA00022617"/>
    </source>
</evidence>
<dbReference type="Pfam" id="PF00034">
    <property type="entry name" value="Cytochrom_C"/>
    <property type="match status" value="2"/>
</dbReference>
<proteinExistence type="predicted"/>
<evidence type="ECO:0000256" key="4">
    <source>
        <dbReference type="ARBA" id="ARBA00022723"/>
    </source>
</evidence>
<dbReference type="PANTHER" id="PTHR33751:SF9">
    <property type="entry name" value="CYTOCHROME C4"/>
    <property type="match status" value="1"/>
</dbReference>
<protein>
    <submittedName>
        <fullName evidence="12">Cytochrome c4</fullName>
    </submittedName>
</protein>
<dbReference type="AlphaFoldDB" id="A0A917GX78"/>
<keyword evidence="10" id="KW-0732">Signal</keyword>
<dbReference type="Gene3D" id="1.10.760.10">
    <property type="entry name" value="Cytochrome c-like domain"/>
    <property type="match status" value="2"/>
</dbReference>
<feature type="binding site" description="axial binding residue" evidence="9">
    <location>
        <position position="40"/>
    </location>
    <ligand>
        <name>heme c</name>
        <dbReference type="ChEBI" id="CHEBI:61717"/>
        <label>1</label>
    </ligand>
    <ligandPart>
        <name>Fe</name>
        <dbReference type="ChEBI" id="CHEBI:18248"/>
    </ligandPart>
</feature>
<feature type="signal peptide" evidence="10">
    <location>
        <begin position="1"/>
        <end position="22"/>
    </location>
</feature>
<dbReference type="GO" id="GO:0005506">
    <property type="term" value="F:iron ion binding"/>
    <property type="evidence" value="ECO:0007669"/>
    <property type="project" value="InterPro"/>
</dbReference>
<dbReference type="SUPFAM" id="SSF46626">
    <property type="entry name" value="Cytochrome c"/>
    <property type="match status" value="2"/>
</dbReference>
<dbReference type="GO" id="GO:0042597">
    <property type="term" value="C:periplasmic space"/>
    <property type="evidence" value="ECO:0007669"/>
    <property type="project" value="UniProtKB-SubCell"/>
</dbReference>
<evidence type="ECO:0000256" key="7">
    <source>
        <dbReference type="ARBA" id="ARBA00023004"/>
    </source>
</evidence>
<feature type="binding site" description="covalent" evidence="8">
    <location>
        <position position="132"/>
    </location>
    <ligand>
        <name>heme c</name>
        <dbReference type="ChEBI" id="CHEBI:61717"/>
        <label>2</label>
    </ligand>
</feature>
<evidence type="ECO:0000259" key="11">
    <source>
        <dbReference type="PROSITE" id="PS51007"/>
    </source>
</evidence>
<keyword evidence="13" id="KW-1185">Reference proteome</keyword>
<feature type="binding site" description="axial binding residue" evidence="9">
    <location>
        <position position="136"/>
    </location>
    <ligand>
        <name>heme c</name>
        <dbReference type="ChEBI" id="CHEBI:61717"/>
        <label>2</label>
    </ligand>
    <ligandPart>
        <name>Fe</name>
        <dbReference type="ChEBI" id="CHEBI:18248"/>
    </ligandPart>
</feature>
<dbReference type="PIRSF" id="PIRSF000005">
    <property type="entry name" value="Cytochrome_c4"/>
    <property type="match status" value="1"/>
</dbReference>
<feature type="domain" description="Cytochrome c" evidence="11">
    <location>
        <begin position="24"/>
        <end position="102"/>
    </location>
</feature>
<feature type="binding site" description="axial binding residue" evidence="9">
    <location>
        <position position="180"/>
    </location>
    <ligand>
        <name>heme c</name>
        <dbReference type="ChEBI" id="CHEBI:61717"/>
        <label>2</label>
    </ligand>
    <ligandPart>
        <name>Fe</name>
        <dbReference type="ChEBI" id="CHEBI:18248"/>
    </ligandPart>
</feature>
<dbReference type="PROSITE" id="PS51007">
    <property type="entry name" value="CYTC"/>
    <property type="match status" value="2"/>
</dbReference>
<feature type="domain" description="Cytochrome c" evidence="11">
    <location>
        <begin position="111"/>
        <end position="203"/>
    </location>
</feature>
<keyword evidence="6" id="KW-0249">Electron transport</keyword>
<reference evidence="12" key="1">
    <citation type="journal article" date="2014" name="Int. J. Syst. Evol. Microbiol.">
        <title>Complete genome sequence of Corynebacterium casei LMG S-19264T (=DSM 44701T), isolated from a smear-ripened cheese.</title>
        <authorList>
            <consortium name="US DOE Joint Genome Institute (JGI-PGF)"/>
            <person name="Walter F."/>
            <person name="Albersmeier A."/>
            <person name="Kalinowski J."/>
            <person name="Ruckert C."/>
        </authorList>
    </citation>
    <scope>NUCLEOTIDE SEQUENCE</scope>
    <source>
        <strain evidence="12">CGMCC 1.15425</strain>
    </source>
</reference>
<accession>A0A917GX78</accession>
<dbReference type="InterPro" id="IPR036909">
    <property type="entry name" value="Cyt_c-like_dom_sf"/>
</dbReference>
<name>A0A917GX78_9GAMM</name>
<comment type="subcellular location">
    <subcellularLocation>
        <location evidence="1">Periplasm</location>
    </subcellularLocation>
</comment>
<dbReference type="InterPro" id="IPR050597">
    <property type="entry name" value="Cytochrome_c_Oxidase_Subunit"/>
</dbReference>
<dbReference type="Proteomes" id="UP000627715">
    <property type="component" value="Unassembled WGS sequence"/>
</dbReference>
<dbReference type="InterPro" id="IPR009056">
    <property type="entry name" value="Cyt_c-like_dom"/>
</dbReference>
<keyword evidence="3 8" id="KW-0349">Heme</keyword>
<dbReference type="GO" id="GO:0020037">
    <property type="term" value="F:heme binding"/>
    <property type="evidence" value="ECO:0007669"/>
    <property type="project" value="InterPro"/>
</dbReference>